<dbReference type="EMBL" id="JAODOP010000004">
    <property type="protein sequence ID" value="MEF3834344.1"/>
    <property type="molecule type" value="Genomic_DNA"/>
</dbReference>
<sequence length="123" mass="14473">MGFLTKEKYLRVLCFVIGVIFLGFMIRKTMTSQKNIKQVSLNDVLVENFMGVIKEKIIEIDNHHRAYVLFKNEKKINLTNELYEDLEVGDSIIKRKNDLFVIVFRNDIIYKLDYFTGDAIDSE</sequence>
<keyword evidence="3" id="KW-1185">Reference proteome</keyword>
<organism evidence="2 3">
    <name type="scientific">Flavivirga spongiicola</name>
    <dbReference type="NCBI Taxonomy" id="421621"/>
    <lineage>
        <taxon>Bacteria</taxon>
        <taxon>Pseudomonadati</taxon>
        <taxon>Bacteroidota</taxon>
        <taxon>Flavobacteriia</taxon>
        <taxon>Flavobacteriales</taxon>
        <taxon>Flavobacteriaceae</taxon>
        <taxon>Flavivirga</taxon>
    </lineage>
</organism>
<dbReference type="RefSeq" id="WP_303306674.1">
    <property type="nucleotide sequence ID" value="NZ_JAODOP010000004.1"/>
</dbReference>
<dbReference type="Proteomes" id="UP001337305">
    <property type="component" value="Unassembled WGS sequence"/>
</dbReference>
<evidence type="ECO:0000313" key="3">
    <source>
        <dbReference type="Proteomes" id="UP001337305"/>
    </source>
</evidence>
<feature type="transmembrane region" description="Helical" evidence="1">
    <location>
        <begin position="9"/>
        <end position="26"/>
    </location>
</feature>
<keyword evidence="1" id="KW-1133">Transmembrane helix</keyword>
<protein>
    <submittedName>
        <fullName evidence="2">Uncharacterized protein</fullName>
    </submittedName>
</protein>
<gene>
    <name evidence="2" type="ORF">N1F79_14500</name>
</gene>
<keyword evidence="1" id="KW-0812">Transmembrane</keyword>
<comment type="caution">
    <text evidence="2">The sequence shown here is derived from an EMBL/GenBank/DDBJ whole genome shotgun (WGS) entry which is preliminary data.</text>
</comment>
<evidence type="ECO:0000313" key="2">
    <source>
        <dbReference type="EMBL" id="MEF3834344.1"/>
    </source>
</evidence>
<evidence type="ECO:0000256" key="1">
    <source>
        <dbReference type="SAM" id="Phobius"/>
    </source>
</evidence>
<reference evidence="2 3" key="1">
    <citation type="submission" date="2022-09" db="EMBL/GenBank/DDBJ databases">
        <title>Genome sequencing of Flavivirga sp. MEBiC05379.</title>
        <authorList>
            <person name="Oh H.-M."/>
            <person name="Kwon K.K."/>
            <person name="Park M.J."/>
            <person name="Yang S.-H."/>
        </authorList>
    </citation>
    <scope>NUCLEOTIDE SEQUENCE [LARGE SCALE GENOMIC DNA]</scope>
    <source>
        <strain evidence="2 3">MEBiC05379</strain>
    </source>
</reference>
<name>A0ABU7XV55_9FLAO</name>
<keyword evidence="1" id="KW-0472">Membrane</keyword>
<accession>A0ABU7XV55</accession>
<proteinExistence type="predicted"/>